<protein>
    <submittedName>
        <fullName evidence="8">PTS system, glucose-specific IIA component</fullName>
    </submittedName>
</protein>
<evidence type="ECO:0000259" key="7">
    <source>
        <dbReference type="PROSITE" id="PS51093"/>
    </source>
</evidence>
<dbReference type="FunFam" id="2.70.70.10:FF:000001">
    <property type="entry name" value="PTS system glucose-specific IIA component"/>
    <property type="match status" value="1"/>
</dbReference>
<reference evidence="9" key="1">
    <citation type="submission" date="2016-11" db="EMBL/GenBank/DDBJ databases">
        <authorList>
            <person name="Varghese N."/>
            <person name="Submissions S."/>
        </authorList>
    </citation>
    <scope>NUCLEOTIDE SEQUENCE [LARGE SCALE GENOMIC DNA]</scope>
    <source>
        <strain evidence="9">DSM 10124</strain>
    </source>
</reference>
<keyword evidence="4" id="KW-0808">Transferase</keyword>
<dbReference type="EMBL" id="FQVG01000069">
    <property type="protein sequence ID" value="SHF40760.1"/>
    <property type="molecule type" value="Genomic_DNA"/>
</dbReference>
<dbReference type="PROSITE" id="PS00371">
    <property type="entry name" value="PTS_EIIA_TYPE_1_HIS"/>
    <property type="match status" value="1"/>
</dbReference>
<dbReference type="GO" id="GO:0016301">
    <property type="term" value="F:kinase activity"/>
    <property type="evidence" value="ECO:0007669"/>
    <property type="project" value="UniProtKB-KW"/>
</dbReference>
<dbReference type="Proteomes" id="UP000184423">
    <property type="component" value="Unassembled WGS sequence"/>
</dbReference>
<dbReference type="InterPro" id="IPR011055">
    <property type="entry name" value="Dup_hybrid_motif"/>
</dbReference>
<dbReference type="NCBIfam" id="TIGR00830">
    <property type="entry name" value="PTBA"/>
    <property type="match status" value="1"/>
</dbReference>
<keyword evidence="6" id="KW-0418">Kinase</keyword>
<accession>A0A1M5BEA6</accession>
<dbReference type="InterPro" id="IPR001127">
    <property type="entry name" value="PTS_EIIA_1_perm"/>
</dbReference>
<dbReference type="SUPFAM" id="SSF51261">
    <property type="entry name" value="Duplicated hybrid motif"/>
    <property type="match status" value="1"/>
</dbReference>
<gene>
    <name evidence="8" type="ORF">SAMN02746091_02460</name>
</gene>
<dbReference type="PANTHER" id="PTHR45008:SF1">
    <property type="entry name" value="PTS SYSTEM GLUCOSE-SPECIFIC EIIA COMPONENT"/>
    <property type="match status" value="1"/>
</dbReference>
<keyword evidence="9" id="KW-1185">Reference proteome</keyword>
<evidence type="ECO:0000256" key="1">
    <source>
        <dbReference type="ARBA" id="ARBA00004496"/>
    </source>
</evidence>
<proteinExistence type="predicted"/>
<feature type="domain" description="PTS EIIA type-1" evidence="7">
    <location>
        <begin position="30"/>
        <end position="134"/>
    </location>
</feature>
<evidence type="ECO:0000256" key="4">
    <source>
        <dbReference type="ARBA" id="ARBA00022679"/>
    </source>
</evidence>
<dbReference type="Pfam" id="PF00358">
    <property type="entry name" value="PTS_EIIA_1"/>
    <property type="match status" value="1"/>
</dbReference>
<keyword evidence="2" id="KW-0813">Transport</keyword>
<evidence type="ECO:0000256" key="6">
    <source>
        <dbReference type="ARBA" id="ARBA00022777"/>
    </source>
</evidence>
<name>A0A1M5BEA6_9CLOT</name>
<dbReference type="AlphaFoldDB" id="A0A1M5BEA6"/>
<dbReference type="PROSITE" id="PS51093">
    <property type="entry name" value="PTS_EIIA_TYPE_1"/>
    <property type="match status" value="1"/>
</dbReference>
<evidence type="ECO:0000256" key="2">
    <source>
        <dbReference type="ARBA" id="ARBA00022448"/>
    </source>
</evidence>
<dbReference type="Gene3D" id="2.70.70.10">
    <property type="entry name" value="Glucose Permease (Domain IIA)"/>
    <property type="match status" value="1"/>
</dbReference>
<keyword evidence="3" id="KW-0762">Sugar transport</keyword>
<comment type="subcellular location">
    <subcellularLocation>
        <location evidence="1">Cytoplasm</location>
    </subcellularLocation>
</comment>
<dbReference type="InterPro" id="IPR050890">
    <property type="entry name" value="PTS_EIIA_component"/>
</dbReference>
<sequence>MFGFFKKKNNGIELNAHMVGTVVELVNVPDEVFSSKMLGDGVAIEPKEGVLYSPCDAEVVQVFPTKHAVGLKTKEGLEILLHIGIDTVQMQGEGFEAFVKEGDKVKKGDKLVVFDLNLVKEKAKSTITPMLITNMDMVEELTVNSGDVNSNSVVATVKVK</sequence>
<dbReference type="GO" id="GO:0005737">
    <property type="term" value="C:cytoplasm"/>
    <property type="evidence" value="ECO:0007669"/>
    <property type="project" value="UniProtKB-SubCell"/>
</dbReference>
<evidence type="ECO:0000256" key="3">
    <source>
        <dbReference type="ARBA" id="ARBA00022597"/>
    </source>
</evidence>
<evidence type="ECO:0000313" key="9">
    <source>
        <dbReference type="Proteomes" id="UP000184423"/>
    </source>
</evidence>
<evidence type="ECO:0000313" key="8">
    <source>
        <dbReference type="EMBL" id="SHF40760.1"/>
    </source>
</evidence>
<dbReference type="GO" id="GO:0009401">
    <property type="term" value="P:phosphoenolpyruvate-dependent sugar phosphotransferase system"/>
    <property type="evidence" value="ECO:0007669"/>
    <property type="project" value="UniProtKB-KW"/>
</dbReference>
<organism evidence="8 9">
    <name type="scientific">Caloramator proteoclasticus DSM 10124</name>
    <dbReference type="NCBI Taxonomy" id="1121262"/>
    <lineage>
        <taxon>Bacteria</taxon>
        <taxon>Bacillati</taxon>
        <taxon>Bacillota</taxon>
        <taxon>Clostridia</taxon>
        <taxon>Eubacteriales</taxon>
        <taxon>Clostridiaceae</taxon>
        <taxon>Caloramator</taxon>
    </lineage>
</organism>
<keyword evidence="5" id="KW-0598">Phosphotransferase system</keyword>
<evidence type="ECO:0000256" key="5">
    <source>
        <dbReference type="ARBA" id="ARBA00022683"/>
    </source>
</evidence>
<dbReference type="PANTHER" id="PTHR45008">
    <property type="entry name" value="PTS SYSTEM GLUCOSE-SPECIFIC EIIA COMPONENT"/>
    <property type="match status" value="1"/>
</dbReference>